<evidence type="ECO:0000313" key="2">
    <source>
        <dbReference type="Proteomes" id="UP000005239"/>
    </source>
</evidence>
<accession>A0A2A6C448</accession>
<dbReference type="Pfam" id="PF10326">
    <property type="entry name" value="7TM_GPCR_Str"/>
    <property type="match status" value="1"/>
</dbReference>
<organism evidence="1 2">
    <name type="scientific">Pristionchus pacificus</name>
    <name type="common">Parasitic nematode worm</name>
    <dbReference type="NCBI Taxonomy" id="54126"/>
    <lineage>
        <taxon>Eukaryota</taxon>
        <taxon>Metazoa</taxon>
        <taxon>Ecdysozoa</taxon>
        <taxon>Nematoda</taxon>
        <taxon>Chromadorea</taxon>
        <taxon>Rhabditida</taxon>
        <taxon>Rhabditina</taxon>
        <taxon>Diplogasteromorpha</taxon>
        <taxon>Diplogasteroidea</taxon>
        <taxon>Neodiplogasteridae</taxon>
        <taxon>Pristionchus</taxon>
    </lineage>
</organism>
<dbReference type="Proteomes" id="UP000005239">
    <property type="component" value="Unassembled WGS sequence"/>
</dbReference>
<evidence type="ECO:0000313" key="1">
    <source>
        <dbReference type="EnsemblMetazoa" id="PPA40543.1"/>
    </source>
</evidence>
<reference evidence="2" key="1">
    <citation type="journal article" date="2008" name="Nat. Genet.">
        <title>The Pristionchus pacificus genome provides a unique perspective on nematode lifestyle and parasitism.</title>
        <authorList>
            <person name="Dieterich C."/>
            <person name="Clifton S.W."/>
            <person name="Schuster L.N."/>
            <person name="Chinwalla A."/>
            <person name="Delehaunty K."/>
            <person name="Dinkelacker I."/>
            <person name="Fulton L."/>
            <person name="Fulton R."/>
            <person name="Godfrey J."/>
            <person name="Minx P."/>
            <person name="Mitreva M."/>
            <person name="Roeseler W."/>
            <person name="Tian H."/>
            <person name="Witte H."/>
            <person name="Yang S.P."/>
            <person name="Wilson R.K."/>
            <person name="Sommer R.J."/>
        </authorList>
    </citation>
    <scope>NUCLEOTIDE SEQUENCE [LARGE SCALE GENOMIC DNA]</scope>
    <source>
        <strain evidence="2">PS312</strain>
    </source>
</reference>
<protein>
    <submittedName>
        <fullName evidence="1">G protein-coupled receptor</fullName>
    </submittedName>
</protein>
<dbReference type="PANTHER" id="PTHR22943">
    <property type="entry name" value="7-TRANSMEMBRANE DOMAIN RECEPTOR C.ELEGANS"/>
    <property type="match status" value="1"/>
</dbReference>
<keyword evidence="2" id="KW-1185">Reference proteome</keyword>
<dbReference type="PANTHER" id="PTHR22943:SF248">
    <property type="entry name" value="SEVEN TM RECEPTOR"/>
    <property type="match status" value="1"/>
</dbReference>
<proteinExistence type="predicted"/>
<dbReference type="EnsemblMetazoa" id="PPA40543.1">
    <property type="protein sequence ID" value="PPA40543.1"/>
    <property type="gene ID" value="WBGene00278912"/>
</dbReference>
<reference evidence="1" key="2">
    <citation type="submission" date="2022-06" db="UniProtKB">
        <authorList>
            <consortium name="EnsemblMetazoa"/>
        </authorList>
    </citation>
    <scope>IDENTIFICATION</scope>
    <source>
        <strain evidence="1">PS312</strain>
    </source>
</reference>
<dbReference type="AlphaFoldDB" id="A0A2A6C448"/>
<dbReference type="OrthoDB" id="5792434at2759"/>
<dbReference type="SUPFAM" id="SSF81321">
    <property type="entry name" value="Family A G protein-coupled receptor-like"/>
    <property type="match status" value="1"/>
</dbReference>
<sequence length="268" mass="30707">MQVLFVVIDISYAAFQVVLVERFIAQDSIVIVIGLGKYSNNLIVITAFLALYSLTFIVIDFNFLYRFWAVKAPYRLSLFTKKWFIVMVVMAVIVEYFFWFHVAYTYFSATDHGRLKIRNVTFEKFGIDTLTQEMIMGDFFNEDGSRNWHPAVAVITFCNVLAFCFGFMIYASVTIINFLRNAKLVSNAALSMQRQLFVTLSAQTLIPFVLLYSPCGINIVFPFFGWDAELVADLSPLSLSLFLPLDAIAVLYLMNDYRKTVLHYLSCG</sequence>
<dbReference type="InterPro" id="IPR019428">
    <property type="entry name" value="7TM_GPCR_serpentine_rcpt_Str"/>
</dbReference>
<accession>A0A8R1YXQ1</accession>
<gene>
    <name evidence="1" type="primary">WBGene00278912</name>
</gene>
<name>A0A2A6C448_PRIPA</name>